<organism evidence="2">
    <name type="scientific">marine metagenome</name>
    <dbReference type="NCBI Taxonomy" id="408172"/>
    <lineage>
        <taxon>unclassified sequences</taxon>
        <taxon>metagenomes</taxon>
        <taxon>ecological metagenomes</taxon>
    </lineage>
</organism>
<proteinExistence type="predicted"/>
<feature type="compositionally biased region" description="Basic and acidic residues" evidence="1">
    <location>
        <begin position="44"/>
        <end position="65"/>
    </location>
</feature>
<dbReference type="EMBL" id="UINC01000111">
    <property type="protein sequence ID" value="SUZ49329.1"/>
    <property type="molecule type" value="Genomic_DNA"/>
</dbReference>
<name>A0A381N4F6_9ZZZZ</name>
<feature type="compositionally biased region" description="Basic and acidic residues" evidence="1">
    <location>
        <begin position="97"/>
        <end position="116"/>
    </location>
</feature>
<gene>
    <name evidence="2" type="ORF">METZ01_LOCUS2183</name>
</gene>
<reference evidence="2" key="1">
    <citation type="submission" date="2018-05" db="EMBL/GenBank/DDBJ databases">
        <authorList>
            <person name="Lanie J.A."/>
            <person name="Ng W.-L."/>
            <person name="Kazmierczak K.M."/>
            <person name="Andrzejewski T.M."/>
            <person name="Davidsen T.M."/>
            <person name="Wayne K.J."/>
            <person name="Tettelin H."/>
            <person name="Glass J.I."/>
            <person name="Rusch D."/>
            <person name="Podicherti R."/>
            <person name="Tsui H.-C.T."/>
            <person name="Winkler M.E."/>
        </authorList>
    </citation>
    <scope>NUCLEOTIDE SEQUENCE</scope>
</reference>
<evidence type="ECO:0000256" key="1">
    <source>
        <dbReference type="SAM" id="MobiDB-lite"/>
    </source>
</evidence>
<feature type="compositionally biased region" description="Basic and acidic residues" evidence="1">
    <location>
        <begin position="125"/>
        <end position="136"/>
    </location>
</feature>
<accession>A0A381N4F6</accession>
<feature type="compositionally biased region" description="Basic and acidic residues" evidence="1">
    <location>
        <begin position="74"/>
        <end position="85"/>
    </location>
</feature>
<dbReference type="AlphaFoldDB" id="A0A381N4F6"/>
<evidence type="ECO:0000313" key="2">
    <source>
        <dbReference type="EMBL" id="SUZ49329.1"/>
    </source>
</evidence>
<feature type="region of interest" description="Disordered" evidence="1">
    <location>
        <begin position="21"/>
        <end position="145"/>
    </location>
</feature>
<sequence>MKWAAPVVFAGVVIAGGSAAIGAAPWNNGDQSESTDSSFQTRPSKGDIEARRAEMEQRLARRVESGEITQAEADDIRAKMAERKPKLGNGRQGPSKGDIEARRAEMEQRLARRVESGEITQAEADDIRAKMAERKPKLGNRKGNR</sequence>
<feature type="compositionally biased region" description="Polar residues" evidence="1">
    <location>
        <begin position="28"/>
        <end position="43"/>
    </location>
</feature>
<protein>
    <submittedName>
        <fullName evidence="2">Uncharacterized protein</fullName>
    </submittedName>
</protein>